<dbReference type="EMBL" id="REGN01012320">
    <property type="protein sequence ID" value="RMZ95938.1"/>
    <property type="molecule type" value="Genomic_DNA"/>
</dbReference>
<dbReference type="AlphaFoldDB" id="A0A3M7PA49"/>
<keyword evidence="3" id="KW-1185">Reference proteome</keyword>
<organism evidence="2 3">
    <name type="scientific">Brachionus plicatilis</name>
    <name type="common">Marine rotifer</name>
    <name type="synonym">Brachionus muelleri</name>
    <dbReference type="NCBI Taxonomy" id="10195"/>
    <lineage>
        <taxon>Eukaryota</taxon>
        <taxon>Metazoa</taxon>
        <taxon>Spiralia</taxon>
        <taxon>Gnathifera</taxon>
        <taxon>Rotifera</taxon>
        <taxon>Eurotatoria</taxon>
        <taxon>Monogononta</taxon>
        <taxon>Pseudotrocha</taxon>
        <taxon>Ploima</taxon>
        <taxon>Brachionidae</taxon>
        <taxon>Brachionus</taxon>
    </lineage>
</organism>
<comment type="caution">
    <text evidence="2">The sequence shown here is derived from an EMBL/GenBank/DDBJ whole genome shotgun (WGS) entry which is preliminary data.</text>
</comment>
<proteinExistence type="predicted"/>
<accession>A0A3M7PA49</accession>
<evidence type="ECO:0000256" key="1">
    <source>
        <dbReference type="SAM" id="Phobius"/>
    </source>
</evidence>
<name>A0A3M7PA49_BRAPC</name>
<keyword evidence="1" id="KW-0812">Transmembrane</keyword>
<evidence type="ECO:0000313" key="2">
    <source>
        <dbReference type="EMBL" id="RMZ95938.1"/>
    </source>
</evidence>
<keyword evidence="1" id="KW-1133">Transmembrane helix</keyword>
<protein>
    <submittedName>
        <fullName evidence="2">Uncharacterized protein</fullName>
    </submittedName>
</protein>
<sequence>MTILFNKALNVFEILTPLFSLIVTLIFCLYFREPLLCKHVSSKLEQFNFGSYLHRTKLSSKYNF</sequence>
<reference evidence="2 3" key="1">
    <citation type="journal article" date="2018" name="Sci. Rep.">
        <title>Genomic signatures of local adaptation to the degree of environmental predictability in rotifers.</title>
        <authorList>
            <person name="Franch-Gras L."/>
            <person name="Hahn C."/>
            <person name="Garcia-Roger E.M."/>
            <person name="Carmona M.J."/>
            <person name="Serra M."/>
            <person name="Gomez A."/>
        </authorList>
    </citation>
    <scope>NUCLEOTIDE SEQUENCE [LARGE SCALE GENOMIC DNA]</scope>
    <source>
        <strain evidence="2">HYR1</strain>
    </source>
</reference>
<evidence type="ECO:0000313" key="3">
    <source>
        <dbReference type="Proteomes" id="UP000276133"/>
    </source>
</evidence>
<gene>
    <name evidence="2" type="ORF">BpHYR1_004399</name>
</gene>
<keyword evidence="1" id="KW-0472">Membrane</keyword>
<dbReference type="Proteomes" id="UP000276133">
    <property type="component" value="Unassembled WGS sequence"/>
</dbReference>
<feature type="transmembrane region" description="Helical" evidence="1">
    <location>
        <begin position="12"/>
        <end position="31"/>
    </location>
</feature>